<evidence type="ECO:0000313" key="1">
    <source>
        <dbReference type="EMBL" id="KKM80550.1"/>
    </source>
</evidence>
<name>A0A0F9MV82_9ZZZZ</name>
<protein>
    <submittedName>
        <fullName evidence="1">Uncharacterized protein</fullName>
    </submittedName>
</protein>
<sequence>MVVAKINTSPAVQRRVNAQLERMRQDDPILLVPGPDSQAISLNIKGVGRVWVVEGAQGPPG</sequence>
<dbReference type="EMBL" id="LAZR01008160">
    <property type="protein sequence ID" value="KKM80550.1"/>
    <property type="molecule type" value="Genomic_DNA"/>
</dbReference>
<organism evidence="1">
    <name type="scientific">marine sediment metagenome</name>
    <dbReference type="NCBI Taxonomy" id="412755"/>
    <lineage>
        <taxon>unclassified sequences</taxon>
        <taxon>metagenomes</taxon>
        <taxon>ecological metagenomes</taxon>
    </lineage>
</organism>
<dbReference type="AlphaFoldDB" id="A0A0F9MV82"/>
<feature type="non-terminal residue" evidence="1">
    <location>
        <position position="61"/>
    </location>
</feature>
<comment type="caution">
    <text evidence="1">The sequence shown here is derived from an EMBL/GenBank/DDBJ whole genome shotgun (WGS) entry which is preliminary data.</text>
</comment>
<accession>A0A0F9MV82</accession>
<reference evidence="1" key="1">
    <citation type="journal article" date="2015" name="Nature">
        <title>Complex archaea that bridge the gap between prokaryotes and eukaryotes.</title>
        <authorList>
            <person name="Spang A."/>
            <person name="Saw J.H."/>
            <person name="Jorgensen S.L."/>
            <person name="Zaremba-Niedzwiedzka K."/>
            <person name="Martijn J."/>
            <person name="Lind A.E."/>
            <person name="van Eijk R."/>
            <person name="Schleper C."/>
            <person name="Guy L."/>
            <person name="Ettema T.J."/>
        </authorList>
    </citation>
    <scope>NUCLEOTIDE SEQUENCE</scope>
</reference>
<gene>
    <name evidence="1" type="ORF">LCGC14_1338570</name>
</gene>
<proteinExistence type="predicted"/>